<feature type="transmembrane region" description="Helical" evidence="10">
    <location>
        <begin position="420"/>
        <end position="440"/>
    </location>
</feature>
<dbReference type="SUPFAM" id="SSF56112">
    <property type="entry name" value="Protein kinase-like (PK-like)"/>
    <property type="match status" value="1"/>
</dbReference>
<dbReference type="InterPro" id="IPR008271">
    <property type="entry name" value="Ser/Thr_kinase_AS"/>
</dbReference>
<reference evidence="13 14" key="1">
    <citation type="submission" date="2020-10" db="EMBL/GenBank/DDBJ databases">
        <title>Novel species in genus Corynebacterium.</title>
        <authorList>
            <person name="Zhang G."/>
        </authorList>
    </citation>
    <scope>NUCLEOTIDE SEQUENCE [LARGE SCALE GENOMIC DNA]</scope>
    <source>
        <strain evidence="13 14">DSM 45110</strain>
    </source>
</reference>
<evidence type="ECO:0000256" key="4">
    <source>
        <dbReference type="ARBA" id="ARBA00022741"/>
    </source>
</evidence>
<dbReference type="InterPro" id="IPR000719">
    <property type="entry name" value="Prot_kinase_dom"/>
</dbReference>
<evidence type="ECO:0000313" key="13">
    <source>
        <dbReference type="EMBL" id="MBF4553823.1"/>
    </source>
</evidence>
<keyword evidence="2" id="KW-0723">Serine/threonine-protein kinase</keyword>
<feature type="compositionally biased region" description="Polar residues" evidence="9">
    <location>
        <begin position="587"/>
        <end position="596"/>
    </location>
</feature>
<evidence type="ECO:0000313" key="14">
    <source>
        <dbReference type="Proteomes" id="UP000635902"/>
    </source>
</evidence>
<feature type="domain" description="PASTA" evidence="12">
    <location>
        <begin position="711"/>
        <end position="768"/>
    </location>
</feature>
<dbReference type="PANTHER" id="PTHR43289:SF34">
    <property type="entry name" value="SERINE_THREONINE-PROTEIN KINASE YBDM-RELATED"/>
    <property type="match status" value="1"/>
</dbReference>
<dbReference type="Gene3D" id="3.30.10.20">
    <property type="match status" value="5"/>
</dbReference>
<keyword evidence="6" id="KW-0067">ATP-binding</keyword>
<sequence length="768" mass="81719">MSELYTGDLLDNRYRIGARIARGGMSTVYSAVDTRLDREVAVKVMDPALADQRSFRARFEREARAVAKLNHPALVNVFDQGEDGEYVFLVMELVVGGSLRELLKERGPMPPHAALAVMEPVLTALSVAHSTGMIHRDIKPDNVLISDTHQVKLADFGLVRAIATGVNSSGATSHDGKVIGTVGYLSPEQVEGSSLQQSSDVYSAGILLFELLTGHTPFREADPVSTAMARLHRDVPLPSSVIPGVPAEVDELIARATARAPHRRFADGTQFLDAVQETSRVLRLPAFKVPSPQHSAVRNALEGADYGERLSWDDESMSTRAVNLGGPSRTSEQPHPARPFTETTHTQLQPANPGAMQPHPGIDSHHPAAAYPLSQQPLGPQLNPYPAGPVHHVDDPGVASTRNDGAHPPTLSNRSTGRTVLWIVVLLALLVSVALGAWWLTSGRYGEVPAVVGMDRVTAQATVEEAGFTSGVEEVYSNDSTRESVMGTDPPFGERAPRGSQVAVLVSLGKPTVPEPGRADTVSTYTQKLEDRTLRARLGEEVYSQDVPKGQIAQTSPPAGREVNTESTVEVRLSKGPRPVRIPGVKGQSQQRATSTIKAAGLEVGEIVREFRSSIEAGDAIETRPGTGEQAPGGSEITLVISNAIKVPDVEGMSAEKARQALRAAGLNPVDGESVDDSSVSLGDIAKQSPAAGELVNPAANTNVSIHASDSVRVPFMIGKSAESVSRELEKLGVEVEISGPSDGRVYSQSPSAGTRIRAGDTVKLKTL</sequence>
<comment type="catalytic activity">
    <reaction evidence="7">
        <text>L-threonyl-[protein] + ATP = O-phospho-L-threonyl-[protein] + ADP + H(+)</text>
        <dbReference type="Rhea" id="RHEA:46608"/>
        <dbReference type="Rhea" id="RHEA-COMP:11060"/>
        <dbReference type="Rhea" id="RHEA-COMP:11605"/>
        <dbReference type="ChEBI" id="CHEBI:15378"/>
        <dbReference type="ChEBI" id="CHEBI:30013"/>
        <dbReference type="ChEBI" id="CHEBI:30616"/>
        <dbReference type="ChEBI" id="CHEBI:61977"/>
        <dbReference type="ChEBI" id="CHEBI:456216"/>
        <dbReference type="EC" id="2.7.11.1"/>
    </reaction>
</comment>
<proteinExistence type="predicted"/>
<feature type="domain" description="PASTA" evidence="12">
    <location>
        <begin position="442"/>
        <end position="508"/>
    </location>
</feature>
<evidence type="ECO:0000256" key="3">
    <source>
        <dbReference type="ARBA" id="ARBA00022679"/>
    </source>
</evidence>
<evidence type="ECO:0000259" key="12">
    <source>
        <dbReference type="PROSITE" id="PS51178"/>
    </source>
</evidence>
<keyword evidence="10" id="KW-1133">Transmembrane helix</keyword>
<keyword evidence="5 13" id="KW-0418">Kinase</keyword>
<evidence type="ECO:0000256" key="6">
    <source>
        <dbReference type="ARBA" id="ARBA00022840"/>
    </source>
</evidence>
<dbReference type="SUPFAM" id="SSF54184">
    <property type="entry name" value="Penicillin-binding protein 2x (pbp-2x), c-terminal domain"/>
    <property type="match status" value="1"/>
</dbReference>
<dbReference type="CDD" id="cd06577">
    <property type="entry name" value="PASTA_pknB"/>
    <property type="match status" value="4"/>
</dbReference>
<evidence type="ECO:0000256" key="7">
    <source>
        <dbReference type="ARBA" id="ARBA00047899"/>
    </source>
</evidence>
<feature type="domain" description="PASTA" evidence="12">
    <location>
        <begin position="641"/>
        <end position="710"/>
    </location>
</feature>
<keyword evidence="3" id="KW-0808">Transferase</keyword>
<comment type="caution">
    <text evidence="13">The sequence shown here is derived from an EMBL/GenBank/DDBJ whole genome shotgun (WGS) entry which is preliminary data.</text>
</comment>
<feature type="domain" description="Protein kinase" evidence="11">
    <location>
        <begin position="14"/>
        <end position="287"/>
    </location>
</feature>
<organism evidence="13 14">
    <name type="scientific">Corynebacterium suicordis DSM 45110</name>
    <dbReference type="NCBI Taxonomy" id="1121369"/>
    <lineage>
        <taxon>Bacteria</taxon>
        <taxon>Bacillati</taxon>
        <taxon>Actinomycetota</taxon>
        <taxon>Actinomycetes</taxon>
        <taxon>Mycobacteriales</taxon>
        <taxon>Corynebacteriaceae</taxon>
        <taxon>Corynebacterium</taxon>
    </lineage>
</organism>
<protein>
    <recommendedName>
        <fullName evidence="1">non-specific serine/threonine protein kinase</fullName>
        <ecNumber evidence="1">2.7.11.1</ecNumber>
    </recommendedName>
</protein>
<keyword evidence="14" id="KW-1185">Reference proteome</keyword>
<evidence type="ECO:0000256" key="5">
    <source>
        <dbReference type="ARBA" id="ARBA00022777"/>
    </source>
</evidence>
<dbReference type="PROSITE" id="PS51178">
    <property type="entry name" value="PASTA"/>
    <property type="match status" value="3"/>
</dbReference>
<keyword evidence="10" id="KW-0472">Membrane</keyword>
<keyword evidence="4" id="KW-0547">Nucleotide-binding</keyword>
<evidence type="ECO:0000259" key="11">
    <source>
        <dbReference type="PROSITE" id="PS50011"/>
    </source>
</evidence>
<feature type="region of interest" description="Disordered" evidence="9">
    <location>
        <begin position="319"/>
        <end position="411"/>
    </location>
</feature>
<dbReference type="Gene3D" id="3.30.200.20">
    <property type="entry name" value="Phosphorylase Kinase, domain 1"/>
    <property type="match status" value="1"/>
</dbReference>
<keyword evidence="10" id="KW-0812">Transmembrane</keyword>
<gene>
    <name evidence="13" type="primary">pknB</name>
    <name evidence="13" type="ORF">IRY30_06985</name>
</gene>
<dbReference type="InterPro" id="IPR005543">
    <property type="entry name" value="PASTA_dom"/>
</dbReference>
<evidence type="ECO:0000256" key="8">
    <source>
        <dbReference type="ARBA" id="ARBA00048679"/>
    </source>
</evidence>
<dbReference type="SMART" id="SM00220">
    <property type="entry name" value="S_TKc"/>
    <property type="match status" value="1"/>
</dbReference>
<dbReference type="CDD" id="cd14014">
    <property type="entry name" value="STKc_PknB_like"/>
    <property type="match status" value="1"/>
</dbReference>
<feature type="compositionally biased region" description="Polar residues" evidence="9">
    <location>
        <begin position="341"/>
        <end position="350"/>
    </location>
</feature>
<dbReference type="EMBL" id="JADKMY010000002">
    <property type="protein sequence ID" value="MBF4553823.1"/>
    <property type="molecule type" value="Genomic_DNA"/>
</dbReference>
<feature type="region of interest" description="Disordered" evidence="9">
    <location>
        <begin position="577"/>
        <end position="596"/>
    </location>
</feature>
<name>A0ABR9ZLK9_9CORY</name>
<evidence type="ECO:0000256" key="2">
    <source>
        <dbReference type="ARBA" id="ARBA00022527"/>
    </source>
</evidence>
<evidence type="ECO:0000256" key="9">
    <source>
        <dbReference type="SAM" id="MobiDB-lite"/>
    </source>
</evidence>
<dbReference type="NCBIfam" id="NF033483">
    <property type="entry name" value="PknB_PASTA_kin"/>
    <property type="match status" value="1"/>
</dbReference>
<comment type="catalytic activity">
    <reaction evidence="8">
        <text>L-seryl-[protein] + ATP = O-phospho-L-seryl-[protein] + ADP + H(+)</text>
        <dbReference type="Rhea" id="RHEA:17989"/>
        <dbReference type="Rhea" id="RHEA-COMP:9863"/>
        <dbReference type="Rhea" id="RHEA-COMP:11604"/>
        <dbReference type="ChEBI" id="CHEBI:15378"/>
        <dbReference type="ChEBI" id="CHEBI:29999"/>
        <dbReference type="ChEBI" id="CHEBI:30616"/>
        <dbReference type="ChEBI" id="CHEBI:83421"/>
        <dbReference type="ChEBI" id="CHEBI:456216"/>
        <dbReference type="EC" id="2.7.11.1"/>
    </reaction>
</comment>
<dbReference type="InterPro" id="IPR011009">
    <property type="entry name" value="Kinase-like_dom_sf"/>
</dbReference>
<dbReference type="PROSITE" id="PS00108">
    <property type="entry name" value="PROTEIN_KINASE_ST"/>
    <property type="match status" value="1"/>
</dbReference>
<dbReference type="PROSITE" id="PS50011">
    <property type="entry name" value="PROTEIN_KINASE_DOM"/>
    <property type="match status" value="1"/>
</dbReference>
<dbReference type="Proteomes" id="UP000635902">
    <property type="component" value="Unassembled WGS sequence"/>
</dbReference>
<dbReference type="Gene3D" id="1.10.510.10">
    <property type="entry name" value="Transferase(Phosphotransferase) domain 1"/>
    <property type="match status" value="1"/>
</dbReference>
<dbReference type="RefSeq" id="WP_194556719.1">
    <property type="nucleotide sequence ID" value="NZ_JADKMY010000002.1"/>
</dbReference>
<dbReference type="Pfam" id="PF00069">
    <property type="entry name" value="Pkinase"/>
    <property type="match status" value="1"/>
</dbReference>
<evidence type="ECO:0000256" key="10">
    <source>
        <dbReference type="SAM" id="Phobius"/>
    </source>
</evidence>
<dbReference type="PANTHER" id="PTHR43289">
    <property type="entry name" value="MITOGEN-ACTIVATED PROTEIN KINASE KINASE KINASE 20-RELATED"/>
    <property type="match status" value="1"/>
</dbReference>
<evidence type="ECO:0000256" key="1">
    <source>
        <dbReference type="ARBA" id="ARBA00012513"/>
    </source>
</evidence>
<dbReference type="CDD" id="cd06575">
    <property type="entry name" value="PASTA_Pbp2x-like_2"/>
    <property type="match status" value="1"/>
</dbReference>
<dbReference type="EC" id="2.7.11.1" evidence="1"/>
<dbReference type="GO" id="GO:0016301">
    <property type="term" value="F:kinase activity"/>
    <property type="evidence" value="ECO:0007669"/>
    <property type="project" value="UniProtKB-KW"/>
</dbReference>
<accession>A0ABR9ZLK9</accession>
<dbReference type="Pfam" id="PF03793">
    <property type="entry name" value="PASTA"/>
    <property type="match status" value="5"/>
</dbReference>
<dbReference type="SMART" id="SM00740">
    <property type="entry name" value="PASTA"/>
    <property type="match status" value="5"/>
</dbReference>